<reference evidence="13 14" key="1">
    <citation type="submission" date="2014-09" db="EMBL/GenBank/DDBJ databases">
        <title>Sporocytophaga myxococcoides PG-01 genome sequencing.</title>
        <authorList>
            <person name="Liu L."/>
            <person name="Gao P.J."/>
            <person name="Chen G.J."/>
            <person name="Wang L.S."/>
        </authorList>
    </citation>
    <scope>NUCLEOTIDE SEQUENCE [LARGE SCALE GENOMIC DNA]</scope>
    <source>
        <strain evidence="13 14">PG-01</strain>
    </source>
</reference>
<feature type="domain" description="Type II secretion system protein GspF" evidence="12">
    <location>
        <begin position="48"/>
        <end position="170"/>
    </location>
</feature>
<evidence type="ECO:0000256" key="2">
    <source>
        <dbReference type="ARBA" id="ARBA00004651"/>
    </source>
</evidence>
<feature type="transmembrane region" description="Helical" evidence="11">
    <location>
        <begin position="200"/>
        <end position="217"/>
    </location>
</feature>
<evidence type="ECO:0000256" key="9">
    <source>
        <dbReference type="ARBA" id="ARBA00030750"/>
    </source>
</evidence>
<evidence type="ECO:0000256" key="6">
    <source>
        <dbReference type="ARBA" id="ARBA00022692"/>
    </source>
</evidence>
<dbReference type="GO" id="GO:0009306">
    <property type="term" value="P:protein secretion"/>
    <property type="evidence" value="ECO:0007669"/>
    <property type="project" value="InterPro"/>
</dbReference>
<evidence type="ECO:0000313" key="14">
    <source>
        <dbReference type="Proteomes" id="UP000030185"/>
    </source>
</evidence>
<dbReference type="InterPro" id="IPR001992">
    <property type="entry name" value="T2SS_GspF/T4SS_PilC_CS"/>
</dbReference>
<dbReference type="EMBL" id="BBLT01000005">
    <property type="protein sequence ID" value="GAL85660.1"/>
    <property type="molecule type" value="Genomic_DNA"/>
</dbReference>
<sequence length="380" mass="43345">MNGIDLTKIKKTKSKDAGIPPVQGILDFLNKDLSFFGAKLNDKKKEAFYHELGILLSAGVDIKTTLELISVEQAKEKDRILFEKIKDSVIAGNTLSGAIKDTGMFSAYEFFSLQIGEESGKLPVVLKELGAYYNKKMKQRRQIVGALTYPSIVLFTSLAAVFFMMNFIVPMFADVFKRFGGDLPAITKMIVDASGFFRKYFYLFFLFIFSIIVFVYSQRQEIWFRKYGSKILLRMPLAGEIVRKVYLARFCNSMTLLIGAKIPILRSINLVKQMIGFYPLEESLTQIEKDILHGMSLNKSMSAFSIYPKRMTSLIKVGEEVNQLDNFFEKIAFQYNEEVEHQTSMISSMIEPFMIIFLGLIVGFILIAMYLPLFQLSTSF</sequence>
<keyword evidence="7 11" id="KW-1133">Transmembrane helix</keyword>
<keyword evidence="6 10" id="KW-0812">Transmembrane</keyword>
<evidence type="ECO:0000256" key="11">
    <source>
        <dbReference type="SAM" id="Phobius"/>
    </source>
</evidence>
<evidence type="ECO:0000256" key="4">
    <source>
        <dbReference type="ARBA" id="ARBA00022448"/>
    </source>
</evidence>
<dbReference type="GO" id="GO:0005886">
    <property type="term" value="C:plasma membrane"/>
    <property type="evidence" value="ECO:0007669"/>
    <property type="project" value="UniProtKB-SubCell"/>
</dbReference>
<comment type="similarity">
    <text evidence="3 10">Belongs to the GSP F family.</text>
</comment>
<dbReference type="Pfam" id="PF00482">
    <property type="entry name" value="T2SSF"/>
    <property type="match status" value="2"/>
</dbReference>
<feature type="transmembrane region" description="Helical" evidence="11">
    <location>
        <begin position="143"/>
        <end position="169"/>
    </location>
</feature>
<dbReference type="OrthoDB" id="1523422at2"/>
<gene>
    <name evidence="13" type="ORF">MYP_2889</name>
</gene>
<keyword evidence="5" id="KW-1003">Cell membrane</keyword>
<feature type="domain" description="Type II secretion system protein GspF" evidence="12">
    <location>
        <begin position="250"/>
        <end position="372"/>
    </location>
</feature>
<protein>
    <recommendedName>
        <fullName evidence="9">General secretion pathway protein F</fullName>
    </recommendedName>
</protein>
<dbReference type="InterPro" id="IPR003004">
    <property type="entry name" value="GspF/PilC"/>
</dbReference>
<dbReference type="PANTHER" id="PTHR30012:SF0">
    <property type="entry name" value="TYPE II SECRETION SYSTEM PROTEIN F-RELATED"/>
    <property type="match status" value="1"/>
</dbReference>
<dbReference type="PANTHER" id="PTHR30012">
    <property type="entry name" value="GENERAL SECRETION PATHWAY PROTEIN"/>
    <property type="match status" value="1"/>
</dbReference>
<dbReference type="InterPro" id="IPR042094">
    <property type="entry name" value="T2SS_GspF_sf"/>
</dbReference>
<organism evidence="13 14">
    <name type="scientific">Sporocytophaga myxococcoides</name>
    <dbReference type="NCBI Taxonomy" id="153721"/>
    <lineage>
        <taxon>Bacteria</taxon>
        <taxon>Pseudomonadati</taxon>
        <taxon>Bacteroidota</taxon>
        <taxon>Cytophagia</taxon>
        <taxon>Cytophagales</taxon>
        <taxon>Cytophagaceae</taxon>
        <taxon>Sporocytophaga</taxon>
    </lineage>
</organism>
<feature type="transmembrane region" description="Helical" evidence="11">
    <location>
        <begin position="353"/>
        <end position="373"/>
    </location>
</feature>
<evidence type="ECO:0000313" key="13">
    <source>
        <dbReference type="EMBL" id="GAL85660.1"/>
    </source>
</evidence>
<keyword evidence="8 11" id="KW-0472">Membrane</keyword>
<comment type="subcellular location">
    <subcellularLocation>
        <location evidence="2 10">Cell membrane</location>
        <topology evidence="2 10">Multi-pass membrane protein</topology>
    </subcellularLocation>
</comment>
<name>A0A098LFB0_9BACT</name>
<dbReference type="Proteomes" id="UP000030185">
    <property type="component" value="Unassembled WGS sequence"/>
</dbReference>
<dbReference type="InterPro" id="IPR018076">
    <property type="entry name" value="T2SS_GspF_dom"/>
</dbReference>
<dbReference type="PROSITE" id="PS00874">
    <property type="entry name" value="T2SP_F"/>
    <property type="match status" value="1"/>
</dbReference>
<evidence type="ECO:0000256" key="3">
    <source>
        <dbReference type="ARBA" id="ARBA00005745"/>
    </source>
</evidence>
<evidence type="ECO:0000256" key="7">
    <source>
        <dbReference type="ARBA" id="ARBA00022989"/>
    </source>
</evidence>
<accession>A0A098LFB0</accession>
<keyword evidence="4 10" id="KW-0813">Transport</keyword>
<dbReference type="Gene3D" id="1.20.81.30">
    <property type="entry name" value="Type II secretion system (T2SS), domain F"/>
    <property type="match status" value="2"/>
</dbReference>
<evidence type="ECO:0000256" key="5">
    <source>
        <dbReference type="ARBA" id="ARBA00022475"/>
    </source>
</evidence>
<comment type="caution">
    <text evidence="13">The sequence shown here is derived from an EMBL/GenBank/DDBJ whole genome shotgun (WGS) entry which is preliminary data.</text>
</comment>
<comment type="function">
    <text evidence="1">Component of the type II secretion system inner membrane complex required for the energy-dependent secretion of extracellular factors such as proteases and toxins from the periplasm.</text>
</comment>
<keyword evidence="14" id="KW-1185">Reference proteome</keyword>
<dbReference type="AlphaFoldDB" id="A0A098LFB0"/>
<evidence type="ECO:0000259" key="12">
    <source>
        <dbReference type="Pfam" id="PF00482"/>
    </source>
</evidence>
<dbReference type="PRINTS" id="PR00812">
    <property type="entry name" value="BCTERIALGSPF"/>
</dbReference>
<evidence type="ECO:0000256" key="1">
    <source>
        <dbReference type="ARBA" id="ARBA00002684"/>
    </source>
</evidence>
<evidence type="ECO:0000256" key="10">
    <source>
        <dbReference type="RuleBase" id="RU003923"/>
    </source>
</evidence>
<proteinExistence type="inferred from homology"/>
<dbReference type="eggNOG" id="COG1459">
    <property type="taxonomic scope" value="Bacteria"/>
</dbReference>
<dbReference type="STRING" id="153721.MYP_2889"/>
<evidence type="ECO:0000256" key="8">
    <source>
        <dbReference type="ARBA" id="ARBA00023136"/>
    </source>
</evidence>
<dbReference type="RefSeq" id="WP_052430205.1">
    <property type="nucleotide sequence ID" value="NZ_BBLT01000005.1"/>
</dbReference>